<dbReference type="Gene3D" id="3.90.830.10">
    <property type="entry name" value="Syntaxin Binding Protein 1, Chain A, domain 2"/>
    <property type="match status" value="1"/>
</dbReference>
<accession>H2ED30</accession>
<dbReference type="InterPro" id="IPR001619">
    <property type="entry name" value="Sec1-like"/>
</dbReference>
<organism evidence="1">
    <name type="scientific">Moumouvirus sp. 'Monve'</name>
    <dbReference type="NCBI Taxonomy" id="1128131"/>
    <lineage>
        <taxon>Viruses</taxon>
        <taxon>Varidnaviria</taxon>
        <taxon>Bamfordvirae</taxon>
        <taxon>Nucleocytoviricota</taxon>
        <taxon>Megaviricetes</taxon>
        <taxon>Imitervirales</taxon>
        <taxon>Mimiviridae</taxon>
        <taxon>Megamimivirinae</taxon>
        <taxon>Moumouvirus</taxon>
    </lineage>
</organism>
<dbReference type="GO" id="GO:0016192">
    <property type="term" value="P:vesicle-mediated transport"/>
    <property type="evidence" value="ECO:0007669"/>
    <property type="project" value="InterPro"/>
</dbReference>
<dbReference type="InterPro" id="IPR027482">
    <property type="entry name" value="Sec1-like_dom2"/>
</dbReference>
<name>H2ED30_9VIRU</name>
<sequence length="416" mass="49419">MESISIVLNQQNTCYLVDLLRKYNITNTLYIEKKLLGIISSIIKYSVLSSCGITNIKILEENKIIPTKKSCIILSHNYFDFYKNHCIQDDTILFFYRYHPNFVVNHDFDILNFGFIPINKDLLSLEDEYTFNIFTKTNNEELISLIADHIIKFLDICGLASYMEAHGRISKLISGKILDKYKYTIANINFNIDMRNEYTQMFESIIIMDRTCDWNNFFTFCTNYEFLLDYIFGIRQSKINYNNNVNDALFINEDVLYNKLKDKNINELGKLFVDEVNDIQTYYNKKNNLTTIQQYSGYVKELAFYKKRHYNLSKHVDISKKICGLIYDLNLPLLLEYEKFPKVEFISEFKNENDVFRLLCIYLIKNTSPDLKKIENILDKYFNTRDKNILLTKLKQLNIINNCERNFFPNIFSKQK</sequence>
<dbReference type="Gene3D" id="3.40.50.1910">
    <property type="match status" value="1"/>
</dbReference>
<dbReference type="PANTHER" id="PTHR11679">
    <property type="entry name" value="VESICLE PROTEIN SORTING-ASSOCIATED"/>
    <property type="match status" value="1"/>
</dbReference>
<dbReference type="InterPro" id="IPR036045">
    <property type="entry name" value="Sec1-like_sf"/>
</dbReference>
<dbReference type="Gene3D" id="3.40.50.2060">
    <property type="match status" value="1"/>
</dbReference>
<gene>
    <name evidence="1" type="ORF">mv_L98</name>
</gene>
<proteinExistence type="predicted"/>
<evidence type="ECO:0000313" key="1">
    <source>
        <dbReference type="EMBL" id="AEX62303.1"/>
    </source>
</evidence>
<dbReference type="SUPFAM" id="SSF56815">
    <property type="entry name" value="Sec1/munc18-like (SM) proteins"/>
    <property type="match status" value="1"/>
</dbReference>
<dbReference type="InterPro" id="IPR043154">
    <property type="entry name" value="Sec-1-like_dom1"/>
</dbReference>
<dbReference type="InterPro" id="IPR043127">
    <property type="entry name" value="Sec-1-like_dom3a"/>
</dbReference>
<dbReference type="Pfam" id="PF00995">
    <property type="entry name" value="Sec1"/>
    <property type="match status" value="1"/>
</dbReference>
<reference evidence="1" key="1">
    <citation type="submission" date="2011-10" db="EMBL/GenBank/DDBJ databases">
        <title>Provirophages and transpovirons: unique mobilome of giant viruses.</title>
        <authorList>
            <person name="Desnues C."/>
            <person name="LaScola B."/>
            <person name="Yutin N."/>
            <person name="Fournous G."/>
            <person name="Koonin E."/>
            <person name="Raoult D."/>
        </authorList>
    </citation>
    <scope>NUCLEOTIDE SEQUENCE</scope>
    <source>
        <strain evidence="1">Mv13-mv</strain>
    </source>
</reference>
<protein>
    <submittedName>
        <fullName evidence="1">Vacuolar sorting protein</fullName>
    </submittedName>
</protein>
<dbReference type="EMBL" id="JN885995">
    <property type="protein sequence ID" value="AEX62303.1"/>
    <property type="molecule type" value="Genomic_DNA"/>
</dbReference>